<dbReference type="Proteomes" id="UP000317243">
    <property type="component" value="Unassembled WGS sequence"/>
</dbReference>
<name>A0A5C5V9U5_9PLAN</name>
<dbReference type="AlphaFoldDB" id="A0A5C5V9U5"/>
<dbReference type="Gene3D" id="1.20.120.400">
    <property type="entry name" value="Nickel-containing superoxide dismutase"/>
    <property type="match status" value="1"/>
</dbReference>
<evidence type="ECO:0000313" key="1">
    <source>
        <dbReference type="EMBL" id="TWT35061.1"/>
    </source>
</evidence>
<dbReference type="RefSeq" id="WP_146512515.1">
    <property type="nucleotide sequence ID" value="NZ_SIHI01000075.1"/>
</dbReference>
<dbReference type="GO" id="GO:0004784">
    <property type="term" value="F:superoxide dismutase activity"/>
    <property type="evidence" value="ECO:0007669"/>
    <property type="project" value="InterPro"/>
</dbReference>
<dbReference type="InterPro" id="IPR036502">
    <property type="entry name" value="NiSOD_sf"/>
</dbReference>
<protein>
    <submittedName>
        <fullName evidence="1">Nickel-containing superoxide dismutase</fullName>
    </submittedName>
</protein>
<dbReference type="Pfam" id="PF09055">
    <property type="entry name" value="Sod_Ni"/>
    <property type="match status" value="1"/>
</dbReference>
<accession>A0A5C5V9U5</accession>
<gene>
    <name evidence="1" type="ORF">KOR42_52780</name>
</gene>
<dbReference type="EMBL" id="SIHI01000075">
    <property type="protein sequence ID" value="TWT35061.1"/>
    <property type="molecule type" value="Genomic_DNA"/>
</dbReference>
<reference evidence="1 2" key="1">
    <citation type="submission" date="2019-02" db="EMBL/GenBank/DDBJ databases">
        <title>Deep-cultivation of Planctomycetes and their phenomic and genomic characterization uncovers novel biology.</title>
        <authorList>
            <person name="Wiegand S."/>
            <person name="Jogler M."/>
            <person name="Boedeker C."/>
            <person name="Pinto D."/>
            <person name="Vollmers J."/>
            <person name="Rivas-Marin E."/>
            <person name="Kohn T."/>
            <person name="Peeters S.H."/>
            <person name="Heuer A."/>
            <person name="Rast P."/>
            <person name="Oberbeckmann S."/>
            <person name="Bunk B."/>
            <person name="Jeske O."/>
            <person name="Meyerdierks A."/>
            <person name="Storesund J.E."/>
            <person name="Kallscheuer N."/>
            <person name="Luecker S."/>
            <person name="Lage O.M."/>
            <person name="Pohl T."/>
            <person name="Merkel B.J."/>
            <person name="Hornburger P."/>
            <person name="Mueller R.-W."/>
            <person name="Bruemmer F."/>
            <person name="Labrenz M."/>
            <person name="Spormann A.M."/>
            <person name="Op Den Camp H."/>
            <person name="Overmann J."/>
            <person name="Amann R."/>
            <person name="Jetten M.S.M."/>
            <person name="Mascher T."/>
            <person name="Medema M.H."/>
            <person name="Devos D.P."/>
            <person name="Kaster A.-K."/>
            <person name="Ovreas L."/>
            <person name="Rohde M."/>
            <person name="Galperin M.Y."/>
            <person name="Jogler C."/>
        </authorList>
    </citation>
    <scope>NUCLEOTIDE SEQUENCE [LARGE SCALE GENOMIC DNA]</scope>
    <source>
        <strain evidence="1 2">KOR42</strain>
    </source>
</reference>
<comment type="caution">
    <text evidence="1">The sequence shown here is derived from an EMBL/GenBank/DDBJ whole genome shotgun (WGS) entry which is preliminary data.</text>
</comment>
<dbReference type="SUPFAM" id="SSF109770">
    <property type="entry name" value="Nickel-containing superoxide dismutase, NiSOD"/>
    <property type="match status" value="1"/>
</dbReference>
<keyword evidence="2" id="KW-1185">Reference proteome</keyword>
<dbReference type="GO" id="GO:0016151">
    <property type="term" value="F:nickel cation binding"/>
    <property type="evidence" value="ECO:0007669"/>
    <property type="project" value="InterPro"/>
</dbReference>
<sequence>MKHFLFLSIVLFSSRVYAHCEVPCGIYADQRRFEEMLEDQQTIAKAITNINELSSKTDPLSKNQLVRWVVTKESHATNVQHIIAQYFLTQRIKPTSHDYADKLKTAHAVMVAAMKCKQTVDAESATALEKAIKDFHEAYEHEH</sequence>
<proteinExistence type="predicted"/>
<organism evidence="1 2">
    <name type="scientific">Thalassoglobus neptunius</name>
    <dbReference type="NCBI Taxonomy" id="1938619"/>
    <lineage>
        <taxon>Bacteria</taxon>
        <taxon>Pseudomonadati</taxon>
        <taxon>Planctomycetota</taxon>
        <taxon>Planctomycetia</taxon>
        <taxon>Planctomycetales</taxon>
        <taxon>Planctomycetaceae</taxon>
        <taxon>Thalassoglobus</taxon>
    </lineage>
</organism>
<evidence type="ECO:0000313" key="2">
    <source>
        <dbReference type="Proteomes" id="UP000317243"/>
    </source>
</evidence>
<dbReference type="OrthoDB" id="9790847at2"/>
<dbReference type="InterPro" id="IPR014123">
    <property type="entry name" value="Superoxide_dismutase_Ni-type"/>
</dbReference>